<dbReference type="Proteomes" id="UP000637906">
    <property type="component" value="Unassembled WGS sequence"/>
</dbReference>
<dbReference type="PANTHER" id="PTHR11458">
    <property type="entry name" value="DELTA-AMINOLEVULINIC ACID DEHYDRATASE"/>
    <property type="match status" value="1"/>
</dbReference>
<evidence type="ECO:0000256" key="12">
    <source>
        <dbReference type="RuleBase" id="RU004161"/>
    </source>
</evidence>
<accession>A0A8J3HNR1</accession>
<evidence type="ECO:0000313" key="14">
    <source>
        <dbReference type="Proteomes" id="UP000637906"/>
    </source>
</evidence>
<comment type="catalytic activity">
    <reaction evidence="9">
        <text>2 5-aminolevulinate = porphobilinogen + 2 H2O + H(+)</text>
        <dbReference type="Rhea" id="RHEA:24064"/>
        <dbReference type="ChEBI" id="CHEBI:15377"/>
        <dbReference type="ChEBI" id="CHEBI:15378"/>
        <dbReference type="ChEBI" id="CHEBI:58126"/>
        <dbReference type="ChEBI" id="CHEBI:356416"/>
        <dbReference type="EC" id="4.2.1.24"/>
    </reaction>
</comment>
<comment type="pathway">
    <text evidence="1">Porphyrin-containing compound metabolism; protoporphyrin-IX biosynthesis; coproporphyrinogen-III from 5-aminolevulinate: step 1/4.</text>
</comment>
<keyword evidence="7" id="KW-0627">Porphyrin biosynthesis</keyword>
<evidence type="ECO:0000313" key="13">
    <source>
        <dbReference type="EMBL" id="GHM59076.1"/>
    </source>
</evidence>
<dbReference type="AlphaFoldDB" id="A0A8J3HNR1"/>
<evidence type="ECO:0000256" key="1">
    <source>
        <dbReference type="ARBA" id="ARBA00004694"/>
    </source>
</evidence>
<keyword evidence="5" id="KW-0350">Heme biosynthesis</keyword>
<keyword evidence="11" id="KW-0479">Metal-binding</keyword>
<feature type="active site" description="Schiff-base intermediate with substrate" evidence="10">
    <location>
        <position position="254"/>
    </location>
</feature>
<gene>
    <name evidence="13" type="ORF">sL5_00690</name>
</gene>
<protein>
    <recommendedName>
        <fullName evidence="4">Delta-aminolevulinic acid dehydratase</fullName>
        <ecNumber evidence="3">4.2.1.24</ecNumber>
    </recommendedName>
    <alternativeName>
        <fullName evidence="8">Porphobilinogen synthase</fullName>
    </alternativeName>
</protein>
<dbReference type="GO" id="GO:0004655">
    <property type="term" value="F:porphobilinogen synthase activity"/>
    <property type="evidence" value="ECO:0007669"/>
    <property type="project" value="UniProtKB-EC"/>
</dbReference>
<feature type="binding site" evidence="11">
    <location>
        <position position="239"/>
    </location>
    <ligand>
        <name>Mg(2+)</name>
        <dbReference type="ChEBI" id="CHEBI:18420"/>
    </ligand>
</feature>
<dbReference type="GO" id="GO:0008270">
    <property type="term" value="F:zinc ion binding"/>
    <property type="evidence" value="ECO:0007669"/>
    <property type="project" value="TreeGrafter"/>
</dbReference>
<dbReference type="UniPathway" id="UPA00251">
    <property type="reaction ID" value="UER00318"/>
</dbReference>
<dbReference type="InterPro" id="IPR001731">
    <property type="entry name" value="ALAD"/>
</dbReference>
<dbReference type="EMBL" id="BNGU01000002">
    <property type="protein sequence ID" value="GHM59076.1"/>
    <property type="molecule type" value="Genomic_DNA"/>
</dbReference>
<dbReference type="GO" id="GO:0005829">
    <property type="term" value="C:cytosol"/>
    <property type="evidence" value="ECO:0007669"/>
    <property type="project" value="TreeGrafter"/>
</dbReference>
<keyword evidence="14" id="KW-1185">Reference proteome</keyword>
<dbReference type="SMART" id="SM01004">
    <property type="entry name" value="ALAD"/>
    <property type="match status" value="1"/>
</dbReference>
<dbReference type="FunFam" id="3.20.20.70:FF:000019">
    <property type="entry name" value="Delta-aminolevulinic acid dehydratase"/>
    <property type="match status" value="1"/>
</dbReference>
<dbReference type="PIRSF" id="PIRSF001415">
    <property type="entry name" value="Porphbilin_synth"/>
    <property type="match status" value="1"/>
</dbReference>
<dbReference type="EC" id="4.2.1.24" evidence="3"/>
<dbReference type="NCBIfam" id="NF006762">
    <property type="entry name" value="PRK09283.1"/>
    <property type="match status" value="1"/>
</dbReference>
<dbReference type="SUPFAM" id="SSF51569">
    <property type="entry name" value="Aldolase"/>
    <property type="match status" value="1"/>
</dbReference>
<evidence type="ECO:0000256" key="2">
    <source>
        <dbReference type="ARBA" id="ARBA00008055"/>
    </source>
</evidence>
<comment type="similarity">
    <text evidence="2 12">Belongs to the ALAD family.</text>
</comment>
<dbReference type="InterPro" id="IPR013785">
    <property type="entry name" value="Aldolase_TIM"/>
</dbReference>
<proteinExistence type="inferred from homology"/>
<name>A0A8J3HNR1_9RICK</name>
<keyword evidence="11" id="KW-0460">Magnesium</keyword>
<reference evidence="13 14" key="1">
    <citation type="journal article" date="2021" name="Microb. Ecol.">
        <title>Candidatus Mesenet longicola: Novel Endosymbionts of Brontispa longissima that Induce Cytoplasmic Incompatibility.</title>
        <authorList>
            <person name="Takano S."/>
            <person name="Gotoh Y."/>
            <person name="Hayashi T."/>
        </authorList>
    </citation>
    <scope>NUCLEOTIDE SEQUENCE [LARGE SCALE GENOMIC DNA]</scope>
    <source>
        <strain evidence="13">L5</strain>
    </source>
</reference>
<dbReference type="PRINTS" id="PR00144">
    <property type="entry name" value="DALDHYDRTASE"/>
</dbReference>
<evidence type="ECO:0000256" key="7">
    <source>
        <dbReference type="ARBA" id="ARBA00023244"/>
    </source>
</evidence>
<dbReference type="Gene3D" id="3.20.20.70">
    <property type="entry name" value="Aldolase class I"/>
    <property type="match status" value="1"/>
</dbReference>
<evidence type="ECO:0000256" key="10">
    <source>
        <dbReference type="PIRSR" id="PIRSR001415-1"/>
    </source>
</evidence>
<evidence type="ECO:0000256" key="6">
    <source>
        <dbReference type="ARBA" id="ARBA00023239"/>
    </source>
</evidence>
<dbReference type="Pfam" id="PF00490">
    <property type="entry name" value="ALAD"/>
    <property type="match status" value="1"/>
</dbReference>
<evidence type="ECO:0000256" key="9">
    <source>
        <dbReference type="ARBA" id="ARBA00047651"/>
    </source>
</evidence>
<organism evidence="13 14">
    <name type="scientific">Candidatus Mesenet longicola</name>
    <dbReference type="NCBI Taxonomy" id="1892558"/>
    <lineage>
        <taxon>Bacteria</taxon>
        <taxon>Pseudomonadati</taxon>
        <taxon>Pseudomonadota</taxon>
        <taxon>Alphaproteobacteria</taxon>
        <taxon>Rickettsiales</taxon>
        <taxon>Anaplasmataceae</taxon>
        <taxon>Candidatus Mesenet</taxon>
    </lineage>
</organism>
<evidence type="ECO:0000256" key="3">
    <source>
        <dbReference type="ARBA" id="ARBA00012053"/>
    </source>
</evidence>
<evidence type="ECO:0000256" key="4">
    <source>
        <dbReference type="ARBA" id="ARBA00020771"/>
    </source>
</evidence>
<dbReference type="GO" id="GO:0006782">
    <property type="term" value="P:protoporphyrinogen IX biosynthetic process"/>
    <property type="evidence" value="ECO:0007669"/>
    <property type="project" value="UniProtKB-UniPathway"/>
</dbReference>
<keyword evidence="6" id="KW-0456">Lyase</keyword>
<evidence type="ECO:0000256" key="8">
    <source>
        <dbReference type="ARBA" id="ARBA00032837"/>
    </source>
</evidence>
<evidence type="ECO:0000256" key="11">
    <source>
        <dbReference type="PIRSR" id="PIRSR001415-5"/>
    </source>
</evidence>
<dbReference type="PANTHER" id="PTHR11458:SF0">
    <property type="entry name" value="DELTA-AMINOLEVULINIC ACID DEHYDRATASE"/>
    <property type="match status" value="1"/>
</dbReference>
<feature type="active site" description="Schiff-base intermediate with substrate" evidence="10">
    <location>
        <position position="199"/>
    </location>
</feature>
<comment type="caution">
    <text evidence="13">The sequence shown here is derived from an EMBL/GenBank/DDBJ whole genome shotgun (WGS) entry which is preliminary data.</text>
</comment>
<sequence>MTAFPNIRLRRKRLGNWLLNLTRENELSINDLILPLFVHNGEKIYEPIAGLPNIKCYPIANLLSVIEKAKNLGINAVALFPVVENSLKTENACEAYNPDNLICSTIRKIKSEFANDIGVIADVALDPYTICGHDGVVINGKIANDETIPILCKQALVLAAAGCDIVAPSDMMDGRIQAIRTALDSSNFQDVLILSYAVKYCSGFYAPFRQAVGSCSFSSSIDKSSYQLDFGNTKEAMWEIQMDIDEAADIIMIKPGMPYLDVIRAAADRFDIPIFAYQVSGEYAMLKAASEKGWLEYDKVIYESLLSFKRAGAKSIFTYAALEVAELKKQKK</sequence>
<evidence type="ECO:0000256" key="5">
    <source>
        <dbReference type="ARBA" id="ARBA00023133"/>
    </source>
</evidence>